<gene>
    <name evidence="2" type="ORF">L21TH_0846</name>
</gene>
<dbReference type="InterPro" id="IPR021338">
    <property type="entry name" value="DUF2953"/>
</dbReference>
<feature type="transmembrane region" description="Helical" evidence="1">
    <location>
        <begin position="74"/>
        <end position="95"/>
    </location>
</feature>
<dbReference type="EMBL" id="ARZA01000086">
    <property type="protein sequence ID" value="EOD01083.1"/>
    <property type="molecule type" value="Genomic_DNA"/>
</dbReference>
<accession>R1AV78</accession>
<name>R1AV78_9FIRM</name>
<dbReference type="eggNOG" id="ENOG5033A2A">
    <property type="taxonomic scope" value="Bacteria"/>
</dbReference>
<dbReference type="Proteomes" id="UP000013378">
    <property type="component" value="Unassembled WGS sequence"/>
</dbReference>
<dbReference type="AlphaFoldDB" id="R1AV78"/>
<evidence type="ECO:0000256" key="1">
    <source>
        <dbReference type="SAM" id="Phobius"/>
    </source>
</evidence>
<protein>
    <recommendedName>
        <fullName evidence="4">DUF2953 domain-containing protein</fullName>
    </recommendedName>
</protein>
<proteinExistence type="predicted"/>
<dbReference type="STRING" id="1304284.L21TH_0846"/>
<evidence type="ECO:0000313" key="3">
    <source>
        <dbReference type="Proteomes" id="UP000013378"/>
    </source>
</evidence>
<comment type="caution">
    <text evidence="2">The sequence shown here is derived from an EMBL/GenBank/DDBJ whole genome shotgun (WGS) entry which is preliminary data.</text>
</comment>
<keyword evidence="1" id="KW-0812">Transmembrane</keyword>
<reference evidence="2 3" key="1">
    <citation type="journal article" date="2015" name="Geomicrobiol. J.">
        <title>Caldisalinibacter kiritimatiensis gen. nov., sp. nov., a moderately thermohalophilic thiosulfate-reducing bacterium from a hypersaline microbial mat.</title>
        <authorList>
            <person name="Ben Hania W."/>
            <person name="Joseph M."/>
            <person name="Fiebig A."/>
            <person name="Bunk B."/>
            <person name="Klenk H.-P."/>
            <person name="Fardeau M.-L."/>
            <person name="Spring S."/>
        </authorList>
    </citation>
    <scope>NUCLEOTIDE SEQUENCE [LARGE SCALE GENOMIC DNA]</scope>
    <source>
        <strain evidence="2 3">L21-TH-D2</strain>
    </source>
</reference>
<keyword evidence="1" id="KW-0472">Membrane</keyword>
<feature type="transmembrane region" description="Helical" evidence="1">
    <location>
        <begin position="20"/>
        <end position="42"/>
    </location>
</feature>
<evidence type="ECO:0008006" key="4">
    <source>
        <dbReference type="Google" id="ProtNLM"/>
    </source>
</evidence>
<keyword evidence="1" id="KW-1133">Transmembrane helix</keyword>
<sequence>MFKEVNIYLLEKIKIKKLIWISKIGINDAASTGIVTGFVWALKSLIVSLISKDKTINNCKIDVQPIYSQNQFETYFNCIIKLKLVYIIIAGFIGLKAKFKGGESSV</sequence>
<dbReference type="Pfam" id="PF11167">
    <property type="entry name" value="DUF2953"/>
    <property type="match status" value="1"/>
</dbReference>
<keyword evidence="3" id="KW-1185">Reference proteome</keyword>
<evidence type="ECO:0000313" key="2">
    <source>
        <dbReference type="EMBL" id="EOD01083.1"/>
    </source>
</evidence>
<organism evidence="2 3">
    <name type="scientific">Caldisalinibacter kiritimatiensis</name>
    <dbReference type="NCBI Taxonomy" id="1304284"/>
    <lineage>
        <taxon>Bacteria</taxon>
        <taxon>Bacillati</taxon>
        <taxon>Bacillota</taxon>
        <taxon>Tissierellia</taxon>
        <taxon>Tissierellales</taxon>
        <taxon>Thermohalobacteraceae</taxon>
        <taxon>Caldisalinibacter</taxon>
    </lineage>
</organism>